<dbReference type="InterPro" id="IPR001996">
    <property type="entry name" value="PTS_IIB_1"/>
</dbReference>
<evidence type="ECO:0000256" key="4">
    <source>
        <dbReference type="ARBA" id="ARBA00022683"/>
    </source>
</evidence>
<comment type="caution">
    <text evidence="8">The sequence shown here is derived from an EMBL/GenBank/DDBJ whole genome shotgun (WGS) entry which is preliminary data.</text>
</comment>
<evidence type="ECO:0000256" key="1">
    <source>
        <dbReference type="ARBA" id="ARBA00022448"/>
    </source>
</evidence>
<sequence>MRDRALKFIEALGGIDNIEEIEGCITRLRGTVVDAGKVDLKKLKGLGIVGQPILMGKGIQIVVGTYAELIGTAINEIMRGK</sequence>
<dbReference type="InterPro" id="IPR036878">
    <property type="entry name" value="Glu_permease_IIB"/>
</dbReference>
<keyword evidence="1" id="KW-0813">Transport</keyword>
<organism evidence="8 9">
    <name type="scientific">Candidatus Hakubella thermalkaliphila</name>
    <dbReference type="NCBI Taxonomy" id="2754717"/>
    <lineage>
        <taxon>Bacteria</taxon>
        <taxon>Bacillati</taxon>
        <taxon>Actinomycetota</taxon>
        <taxon>Actinomycetota incertae sedis</taxon>
        <taxon>Candidatus Hakubellales</taxon>
        <taxon>Candidatus Hakubellaceae</taxon>
        <taxon>Candidatus Hakubella</taxon>
    </lineage>
</organism>
<evidence type="ECO:0000256" key="3">
    <source>
        <dbReference type="ARBA" id="ARBA00022679"/>
    </source>
</evidence>
<feature type="active site" description="Phosphocysteine intermediate; for EIIB activity" evidence="6">
    <location>
        <position position="24"/>
    </location>
</feature>
<evidence type="ECO:0000256" key="6">
    <source>
        <dbReference type="PROSITE-ProRule" id="PRU00421"/>
    </source>
</evidence>
<evidence type="ECO:0000256" key="2">
    <source>
        <dbReference type="ARBA" id="ARBA00022597"/>
    </source>
</evidence>
<dbReference type="PANTHER" id="PTHR30009:SF4">
    <property type="entry name" value="PTS SYSTEM N-ACETYLGLUCOSAMINE-SPECIFIC EIICBA COMPONENT"/>
    <property type="match status" value="1"/>
</dbReference>
<keyword evidence="4" id="KW-0598">Phosphotransferase system</keyword>
<dbReference type="Pfam" id="PF00367">
    <property type="entry name" value="PTS_EIIB"/>
    <property type="match status" value="1"/>
</dbReference>
<evidence type="ECO:0000256" key="5">
    <source>
        <dbReference type="ARBA" id="ARBA00022777"/>
    </source>
</evidence>
<evidence type="ECO:0000313" key="8">
    <source>
        <dbReference type="EMBL" id="GFP26745.1"/>
    </source>
</evidence>
<dbReference type="SUPFAM" id="SSF55604">
    <property type="entry name" value="Glucose permease domain IIB"/>
    <property type="match status" value="1"/>
</dbReference>
<dbReference type="InterPro" id="IPR050429">
    <property type="entry name" value="PTS_Glucose_EIICBA"/>
</dbReference>
<dbReference type="GO" id="GO:0009401">
    <property type="term" value="P:phosphoenolpyruvate-dependent sugar phosphotransferase system"/>
    <property type="evidence" value="ECO:0007669"/>
    <property type="project" value="UniProtKB-KW"/>
</dbReference>
<dbReference type="AlphaFoldDB" id="A0A6V8P2G9"/>
<dbReference type="EMBL" id="BLRY01000004">
    <property type="protein sequence ID" value="GFP26745.1"/>
    <property type="molecule type" value="Genomic_DNA"/>
</dbReference>
<dbReference type="RefSeq" id="WP_176232963.1">
    <property type="nucleotide sequence ID" value="NZ_BLRY01000004.1"/>
</dbReference>
<dbReference type="GO" id="GO:0008982">
    <property type="term" value="F:protein-N(PI)-phosphohistidine-sugar phosphotransferase activity"/>
    <property type="evidence" value="ECO:0007669"/>
    <property type="project" value="InterPro"/>
</dbReference>
<accession>A0A6V8P2G9</accession>
<dbReference type="PROSITE" id="PS51098">
    <property type="entry name" value="PTS_EIIB_TYPE_1"/>
    <property type="match status" value="1"/>
</dbReference>
<gene>
    <name evidence="8" type="ORF">HKBW3S33_00160</name>
</gene>
<keyword evidence="5" id="KW-0418">Kinase</keyword>
<protein>
    <recommendedName>
        <fullName evidence="7">PTS EIIB type-1 domain-containing protein</fullName>
    </recommendedName>
</protein>
<name>A0A6V8P2G9_9ACTN</name>
<dbReference type="GO" id="GO:0016301">
    <property type="term" value="F:kinase activity"/>
    <property type="evidence" value="ECO:0007669"/>
    <property type="project" value="UniProtKB-KW"/>
</dbReference>
<dbReference type="GO" id="GO:0005886">
    <property type="term" value="C:plasma membrane"/>
    <property type="evidence" value="ECO:0007669"/>
    <property type="project" value="TreeGrafter"/>
</dbReference>
<keyword evidence="9" id="KW-1185">Reference proteome</keyword>
<feature type="domain" description="PTS EIIB type-1" evidence="7">
    <location>
        <begin position="2"/>
        <end position="81"/>
    </location>
</feature>
<evidence type="ECO:0000259" key="7">
    <source>
        <dbReference type="PROSITE" id="PS51098"/>
    </source>
</evidence>
<keyword evidence="3" id="KW-0808">Transferase</keyword>
<proteinExistence type="predicted"/>
<dbReference type="PANTHER" id="PTHR30009">
    <property type="entry name" value="CYTOCHROME C-TYPE SYNTHESIS PROTEIN AND PTS TRANSMEMBRANE COMPONENT"/>
    <property type="match status" value="1"/>
</dbReference>
<reference evidence="8 9" key="1">
    <citation type="journal article" date="2020" name="Front. Microbiol.">
        <title>Single-cell genomics of novel Actinobacteria with the Wood-Ljungdahl pathway discovered in a serpentinizing system.</title>
        <authorList>
            <person name="Merino N."/>
            <person name="Kawai M."/>
            <person name="Boyd E.S."/>
            <person name="Colman D.R."/>
            <person name="McGlynn S.E."/>
            <person name="Nealson K.H."/>
            <person name="Kurokawa K."/>
            <person name="Hongoh Y."/>
        </authorList>
    </citation>
    <scope>NUCLEOTIDE SEQUENCE [LARGE SCALE GENOMIC DNA]</scope>
    <source>
        <strain evidence="8 9">S33</strain>
    </source>
</reference>
<evidence type="ECO:0000313" key="9">
    <source>
        <dbReference type="Proteomes" id="UP000591948"/>
    </source>
</evidence>
<dbReference type="Proteomes" id="UP000591948">
    <property type="component" value="Unassembled WGS sequence"/>
</dbReference>
<keyword evidence="2" id="KW-0762">Sugar transport</keyword>
<dbReference type="GO" id="GO:0015764">
    <property type="term" value="P:N-acetylglucosamine transport"/>
    <property type="evidence" value="ECO:0007669"/>
    <property type="project" value="TreeGrafter"/>
</dbReference>
<dbReference type="Gene3D" id="3.30.1360.60">
    <property type="entry name" value="Glucose permease domain IIB"/>
    <property type="match status" value="1"/>
</dbReference>
<dbReference type="GO" id="GO:0090563">
    <property type="term" value="F:protein-phosphocysteine-sugar phosphotransferase activity"/>
    <property type="evidence" value="ECO:0007669"/>
    <property type="project" value="TreeGrafter"/>
</dbReference>
<dbReference type="InterPro" id="IPR018113">
    <property type="entry name" value="PTrfase_EIIB_Cys"/>
</dbReference>